<sequence>MEEVILTQDIWKKKLLATTLFAGVAGGIWAGAAIAQETSSTPAAEASDEEEEAPIVIEEVADEDEARQERVVVTGSRLARDEYSSVSPLQVIDGDTARDLGLVDASDLLGQTTVVQGQQTTTGLSTSAGLLSDNGPGSATASLRGLDAGRTLVLINGRRLAPAGVRGAPSAPDLNLIPGSLIERVDVLLDGASSVYGSDAVAGVVNYILRTDFDGLQLDAFYTDPEMRGNGGKQQVYTASLGISNDRGYMAFAAEHSRTDGFSRGDFGSFYYPYTLPCQRFYAQGQSGDLYESCTGSFGAGAVSGTPFGFLYYDEGFDYGAPLPPNFRPIPVTADLLTPGSVNGSRLLLFPEELNATLTPDFSRTTFYTTGEYETDLYGDLTVYFEGSHAYRDTYTNTSGQGRVRIPADYALNELGATGTLYYNSRFVNETNVAQSRLIGGMKGELPFMNAGPLDNWGYDAYLSYSRSSGNDVVSGIPFYPRLEQTLSNTRFDSALGEFVCDPRGVTGETQTVSCRPLDFYDSTFINTGRFSDPADNEYLFPNRITDTTVEQTVFNAYLSGDLFELPAGPLGMVIGVELRDDAIETRTDAGATAGDFFGFFADPGSNGQRNLQEAFIELEAPLLADMPLVHELTLNGAARWTEEDNFGSQWTYRIQGVYAPTDWVSVRSTYGTSFRAPNLGEQFGGRVVGFGDPSDPCRVPGVAVPFGDYDNDPNTPDTREYQPNLDPRDPEVISNCQNGGGPFGLEPTDPTQLGIGGLGSTNPVFFGAPTQVASGSNPNLAAETSKALSAGIVFEQPFTDAFDLRASVTYFDITVEDEVDQLTANTIVNRCYNSPNLSDPQCAFVTRAPRVAGDDTSGEITFVNALNQNLGDQTVEGIDYNIEFNYEFNVPGLEGPVGYDLIARATQSLTQTEEQFLVDGIFVDDDLGEYGNPEWRLNFTNILNWNDYRLLFQSRYIGEMIEDNDDPFDQVTSGFNPCVQAGDQFPAGSPQAPNGAACISYDNAEEYWVHDMSVAWQGDTLIVRGGISNVFDEAPPLTNNNDLGTLGGIGYDLGGRTLFLNVTKTF</sequence>
<evidence type="ECO:0000256" key="4">
    <source>
        <dbReference type="RuleBase" id="RU003357"/>
    </source>
</evidence>
<dbReference type="InterPro" id="IPR012910">
    <property type="entry name" value="Plug_dom"/>
</dbReference>
<keyword evidence="3" id="KW-0998">Cell outer membrane</keyword>
<dbReference type="SUPFAM" id="SSF56935">
    <property type="entry name" value="Porins"/>
    <property type="match status" value="1"/>
</dbReference>
<dbReference type="InterPro" id="IPR036942">
    <property type="entry name" value="Beta-barrel_TonB_sf"/>
</dbReference>
<dbReference type="Gene3D" id="2.40.170.20">
    <property type="entry name" value="TonB-dependent receptor, beta-barrel domain"/>
    <property type="match status" value="1"/>
</dbReference>
<dbReference type="InterPro" id="IPR000531">
    <property type="entry name" value="Beta-barrel_TonB"/>
</dbReference>
<dbReference type="PANTHER" id="PTHR47234:SF2">
    <property type="entry name" value="TONB-DEPENDENT RECEPTOR"/>
    <property type="match status" value="1"/>
</dbReference>
<keyword evidence="4" id="KW-0798">TonB box</keyword>
<comment type="subcellular location">
    <subcellularLocation>
        <location evidence="1 4">Cell outer membrane</location>
    </subcellularLocation>
</comment>
<dbReference type="Proteomes" id="UP000266385">
    <property type="component" value="Unassembled WGS sequence"/>
</dbReference>
<dbReference type="EMBL" id="QWFX01000013">
    <property type="protein sequence ID" value="RIJ28454.1"/>
    <property type="molecule type" value="Genomic_DNA"/>
</dbReference>
<dbReference type="GO" id="GO:0009279">
    <property type="term" value="C:cell outer membrane"/>
    <property type="evidence" value="ECO:0007669"/>
    <property type="project" value="UniProtKB-SubCell"/>
</dbReference>
<accession>A0A399RCZ8</accession>
<protein>
    <submittedName>
        <fullName evidence="7">TonB-dependent receptor</fullName>
    </submittedName>
</protein>
<comment type="similarity">
    <text evidence="4">Belongs to the TonB-dependent receptor family.</text>
</comment>
<dbReference type="Pfam" id="PF00593">
    <property type="entry name" value="TonB_dep_Rec_b-barrel"/>
    <property type="match status" value="1"/>
</dbReference>
<evidence type="ECO:0000259" key="5">
    <source>
        <dbReference type="Pfam" id="PF00593"/>
    </source>
</evidence>
<comment type="caution">
    <text evidence="7">The sequence shown here is derived from an EMBL/GenBank/DDBJ whole genome shotgun (WGS) entry which is preliminary data.</text>
</comment>
<evidence type="ECO:0000259" key="6">
    <source>
        <dbReference type="Pfam" id="PF07715"/>
    </source>
</evidence>
<dbReference type="Pfam" id="PF07715">
    <property type="entry name" value="Plug"/>
    <property type="match status" value="1"/>
</dbReference>
<evidence type="ECO:0000256" key="1">
    <source>
        <dbReference type="ARBA" id="ARBA00004442"/>
    </source>
</evidence>
<dbReference type="Gene3D" id="2.170.130.10">
    <property type="entry name" value="TonB-dependent receptor, plug domain"/>
    <property type="match status" value="1"/>
</dbReference>
<keyword evidence="2 4" id="KW-0472">Membrane</keyword>
<keyword evidence="8" id="KW-1185">Reference proteome</keyword>
<dbReference type="PANTHER" id="PTHR47234">
    <property type="match status" value="1"/>
</dbReference>
<evidence type="ECO:0000256" key="3">
    <source>
        <dbReference type="ARBA" id="ARBA00023237"/>
    </source>
</evidence>
<keyword evidence="7" id="KW-0675">Receptor</keyword>
<dbReference type="InterPro" id="IPR037066">
    <property type="entry name" value="Plug_dom_sf"/>
</dbReference>
<evidence type="ECO:0000313" key="8">
    <source>
        <dbReference type="Proteomes" id="UP000266385"/>
    </source>
</evidence>
<name>A0A399RCZ8_9PROT</name>
<gene>
    <name evidence="7" type="ORF">D1223_13805</name>
</gene>
<evidence type="ECO:0000256" key="2">
    <source>
        <dbReference type="ARBA" id="ARBA00023136"/>
    </source>
</evidence>
<feature type="domain" description="TonB-dependent receptor plug" evidence="6">
    <location>
        <begin position="85"/>
        <end position="204"/>
    </location>
</feature>
<organism evidence="7 8">
    <name type="scientific">Henriciella mobilis</name>
    <dbReference type="NCBI Taxonomy" id="2305467"/>
    <lineage>
        <taxon>Bacteria</taxon>
        <taxon>Pseudomonadati</taxon>
        <taxon>Pseudomonadota</taxon>
        <taxon>Alphaproteobacteria</taxon>
        <taxon>Hyphomonadales</taxon>
        <taxon>Hyphomonadaceae</taxon>
        <taxon>Henriciella</taxon>
    </lineage>
</organism>
<evidence type="ECO:0000313" key="7">
    <source>
        <dbReference type="EMBL" id="RIJ28454.1"/>
    </source>
</evidence>
<proteinExistence type="inferred from homology"/>
<feature type="domain" description="TonB-dependent receptor-like beta-barrel" evidence="5">
    <location>
        <begin position="524"/>
        <end position="1031"/>
    </location>
</feature>
<dbReference type="AlphaFoldDB" id="A0A399RCZ8"/>
<reference evidence="7 8" key="1">
    <citation type="submission" date="2018-08" db="EMBL/GenBank/DDBJ databases">
        <title>Henriciella mobilis sp. nov., isolated from seawater.</title>
        <authorList>
            <person name="Cheng H."/>
            <person name="Wu Y.-H."/>
            <person name="Xu X.-W."/>
            <person name="Guo L.-L."/>
        </authorList>
    </citation>
    <scope>NUCLEOTIDE SEQUENCE [LARGE SCALE GENOMIC DNA]</scope>
    <source>
        <strain evidence="7 8">JN25</strain>
    </source>
</reference>